<gene>
    <name evidence="2" type="ORF">SAMN02745130_03139</name>
</gene>
<dbReference type="CDD" id="cd06260">
    <property type="entry name" value="DUF820-like"/>
    <property type="match status" value="1"/>
</dbReference>
<dbReference type="RefSeq" id="WP_078923579.1">
    <property type="nucleotide sequence ID" value="NZ_FUYB01000019.1"/>
</dbReference>
<dbReference type="InterPro" id="IPR012296">
    <property type="entry name" value="Nuclease_put_TT1808"/>
</dbReference>
<evidence type="ECO:0000259" key="1">
    <source>
        <dbReference type="Pfam" id="PF05685"/>
    </source>
</evidence>
<dbReference type="PANTHER" id="PTHR36558">
    <property type="entry name" value="GLR1098 PROTEIN"/>
    <property type="match status" value="1"/>
</dbReference>
<dbReference type="OrthoDB" id="26750at2"/>
<dbReference type="PANTHER" id="PTHR36558:SF1">
    <property type="entry name" value="RESTRICTION ENDONUCLEASE DOMAIN-CONTAINING PROTEIN-RELATED"/>
    <property type="match status" value="1"/>
</dbReference>
<protein>
    <submittedName>
        <fullName evidence="2">Endonuclease, Uma2 family (Restriction endonuclease fold)</fullName>
    </submittedName>
</protein>
<dbReference type="InterPro" id="IPR011335">
    <property type="entry name" value="Restrct_endonuc-II-like"/>
</dbReference>
<name>A0A1T4XLD1_9GAMM</name>
<evidence type="ECO:0000313" key="3">
    <source>
        <dbReference type="Proteomes" id="UP000190460"/>
    </source>
</evidence>
<dbReference type="AlphaFoldDB" id="A0A1T4XLD1"/>
<keyword evidence="3" id="KW-1185">Reference proteome</keyword>
<organism evidence="2 3">
    <name type="scientific">Thiothrix eikelboomii</name>
    <dbReference type="NCBI Taxonomy" id="92487"/>
    <lineage>
        <taxon>Bacteria</taxon>
        <taxon>Pseudomonadati</taxon>
        <taxon>Pseudomonadota</taxon>
        <taxon>Gammaproteobacteria</taxon>
        <taxon>Thiotrichales</taxon>
        <taxon>Thiotrichaceae</taxon>
        <taxon>Thiothrix</taxon>
    </lineage>
</organism>
<proteinExistence type="predicted"/>
<dbReference type="Proteomes" id="UP000190460">
    <property type="component" value="Unassembled WGS sequence"/>
</dbReference>
<accession>A0A1T4XLD1</accession>
<keyword evidence="2" id="KW-0378">Hydrolase</keyword>
<dbReference type="InterPro" id="IPR008538">
    <property type="entry name" value="Uma2"/>
</dbReference>
<dbReference type="STRING" id="92487.SAMN02745130_03139"/>
<dbReference type="EMBL" id="FUYB01000019">
    <property type="protein sequence ID" value="SKA90372.1"/>
    <property type="molecule type" value="Genomic_DNA"/>
</dbReference>
<evidence type="ECO:0000313" key="2">
    <source>
        <dbReference type="EMBL" id="SKA90372.1"/>
    </source>
</evidence>
<sequence>MVATALSTLLTVDAYLQGEADAMIRHEYVRGEVYAMAGAGDGHVRISGNVFALLKADLRGSGCSVYMADMKVRVKEDEAFFYPDVMVTCDPADLKRNYTKHAPRLVIEVLSASTEGYDRGLKFALYREISSLQEYVLIDPRSYRVDVFRRNVHNRWELFAFTTIESQVEFASLNFRVAMQAIYEDVDFELVGQKD</sequence>
<feature type="domain" description="Putative restriction endonuclease" evidence="1">
    <location>
        <begin position="13"/>
        <end position="161"/>
    </location>
</feature>
<dbReference type="GO" id="GO:0004519">
    <property type="term" value="F:endonuclease activity"/>
    <property type="evidence" value="ECO:0007669"/>
    <property type="project" value="UniProtKB-KW"/>
</dbReference>
<keyword evidence="2" id="KW-0255">Endonuclease</keyword>
<dbReference type="Pfam" id="PF05685">
    <property type="entry name" value="Uma2"/>
    <property type="match status" value="1"/>
</dbReference>
<reference evidence="3" key="1">
    <citation type="submission" date="2017-02" db="EMBL/GenBank/DDBJ databases">
        <authorList>
            <person name="Varghese N."/>
            <person name="Submissions S."/>
        </authorList>
    </citation>
    <scope>NUCLEOTIDE SEQUENCE [LARGE SCALE GENOMIC DNA]</scope>
    <source>
        <strain evidence="3">ATCC 49788</strain>
    </source>
</reference>
<keyword evidence="2" id="KW-0540">Nuclease</keyword>
<dbReference type="Gene3D" id="3.90.1570.10">
    <property type="entry name" value="tt1808, chain A"/>
    <property type="match status" value="1"/>
</dbReference>
<dbReference type="SUPFAM" id="SSF52980">
    <property type="entry name" value="Restriction endonuclease-like"/>
    <property type="match status" value="1"/>
</dbReference>